<evidence type="ECO:0000313" key="3">
    <source>
        <dbReference type="WBParaSite" id="HPBE_0002727401-mRNA-1"/>
    </source>
</evidence>
<dbReference type="WBParaSite" id="HPBE_0002727401-mRNA-1">
    <property type="protein sequence ID" value="HPBE_0002727401-mRNA-1"/>
    <property type="gene ID" value="HPBE_0002727401"/>
</dbReference>
<dbReference type="Proteomes" id="UP000050761">
    <property type="component" value="Unassembled WGS sequence"/>
</dbReference>
<gene>
    <name evidence="1" type="ORF">HPBE_LOCUS27273</name>
</gene>
<reference evidence="3" key="2">
    <citation type="submission" date="2019-09" db="UniProtKB">
        <authorList>
            <consortium name="WormBaseParasite"/>
        </authorList>
    </citation>
    <scope>IDENTIFICATION</scope>
</reference>
<evidence type="ECO:0000313" key="1">
    <source>
        <dbReference type="EMBL" id="VDP62409.1"/>
    </source>
</evidence>
<dbReference type="AlphaFoldDB" id="A0A183GX54"/>
<keyword evidence="2" id="KW-1185">Reference proteome</keyword>
<organism evidence="2 3">
    <name type="scientific">Heligmosomoides polygyrus</name>
    <name type="common">Parasitic roundworm</name>
    <dbReference type="NCBI Taxonomy" id="6339"/>
    <lineage>
        <taxon>Eukaryota</taxon>
        <taxon>Metazoa</taxon>
        <taxon>Ecdysozoa</taxon>
        <taxon>Nematoda</taxon>
        <taxon>Chromadorea</taxon>
        <taxon>Rhabditida</taxon>
        <taxon>Rhabditina</taxon>
        <taxon>Rhabditomorpha</taxon>
        <taxon>Strongyloidea</taxon>
        <taxon>Heligmosomidae</taxon>
        <taxon>Heligmosomoides</taxon>
    </lineage>
</organism>
<reference evidence="1 2" key="1">
    <citation type="submission" date="2018-11" db="EMBL/GenBank/DDBJ databases">
        <authorList>
            <consortium name="Pathogen Informatics"/>
        </authorList>
    </citation>
    <scope>NUCLEOTIDE SEQUENCE [LARGE SCALE GENOMIC DNA]</scope>
</reference>
<sequence length="203" mass="22584">MWIKRSPTAHVKAEILLCVNPCCCDDSDDHEDGNPLPVRPEQQANAIRDSPDDLVAPDLNIGIRNGVRQFLRILIARVRSGNGRSLDGAMRELESSDEESLEGNDGATSEKMVVKTIRTLTCRSLQSTSQTSLQTGISSNLLVHRKRSTWVSMWVQPGKVHTVPIISLDLIVLHGQMVHPEHSRAKAIRNYVPRFAANCSRRT</sequence>
<protein>
    <submittedName>
        <fullName evidence="1 3">Uncharacterized protein</fullName>
    </submittedName>
</protein>
<name>A0A183GX54_HELPZ</name>
<accession>A0A3P8J0R2</accession>
<dbReference type="EMBL" id="UZAH01042812">
    <property type="protein sequence ID" value="VDP62409.1"/>
    <property type="molecule type" value="Genomic_DNA"/>
</dbReference>
<evidence type="ECO:0000313" key="2">
    <source>
        <dbReference type="Proteomes" id="UP000050761"/>
    </source>
</evidence>
<proteinExistence type="predicted"/>
<accession>A0A183GX54</accession>